<comment type="similarity">
    <text evidence="1">Belongs to the universal ribosomal protein uL15 family.</text>
</comment>
<dbReference type="SUPFAM" id="SSF52080">
    <property type="entry name" value="Ribosomal proteins L15p and L18e"/>
    <property type="match status" value="1"/>
</dbReference>
<dbReference type="STRING" id="1245528.M3JEX7"/>
<evidence type="ECO:0000256" key="4">
    <source>
        <dbReference type="SAM" id="MobiDB-lite"/>
    </source>
</evidence>
<dbReference type="PANTHER" id="PTHR12934">
    <property type="entry name" value="50S RIBOSOMAL PROTEIN L15"/>
    <property type="match status" value="1"/>
</dbReference>
<proteinExistence type="inferred from homology"/>
<dbReference type="HAMAP" id="MF_01341">
    <property type="entry name" value="Ribosomal_uL15"/>
    <property type="match status" value="1"/>
</dbReference>
<sequence length="286" mass="32254">MFSLPSFISKITTKQVNVINQVRGLSRLGFLSPHEGSVKGYKRLGRGQASGKGKTAGRGQKGQKARGKVPWWFEGGQTPYYKRFPMIGFKKSNARVYEEINLNKIQDFWNNGRIPLKEGDTLDIKVMRECGLSTGSLKNGIKILSKGPTKYTVPLNIEASRASEQAIKAIEGLGREFTARYFSKLGLRAHVNPESFLLRFGYVPLQARPTNQKDIKFYSNPEKRGYLEKDPSILTEPLNKARESKQTVKVVKKASKYKSLEEQLQEANDFKYNVSNSRVKVSELLA</sequence>
<dbReference type="eggNOG" id="KOG0846">
    <property type="taxonomic scope" value="Eukaryota"/>
</dbReference>
<dbReference type="InterPro" id="IPR021131">
    <property type="entry name" value="Ribosomal_uL15/eL18"/>
</dbReference>
<dbReference type="Proteomes" id="UP000011777">
    <property type="component" value="Unassembled WGS sequence"/>
</dbReference>
<reference evidence="6 7" key="1">
    <citation type="submission" date="2013-02" db="EMBL/GenBank/DDBJ databases">
        <title>Genome sequence of Candida maltosa Xu316, a potential industrial strain for xylitol and ethanol production.</title>
        <authorList>
            <person name="Yu J."/>
            <person name="Wang Q."/>
            <person name="Geng X."/>
            <person name="Bao W."/>
            <person name="He P."/>
            <person name="Cai J."/>
        </authorList>
    </citation>
    <scope>NUCLEOTIDE SEQUENCE [LARGE SCALE GENOMIC DNA]</scope>
    <source>
        <strain evidence="7">Xu316</strain>
    </source>
</reference>
<dbReference type="InterPro" id="IPR036227">
    <property type="entry name" value="Ribosomal_uL15/eL18_sf"/>
</dbReference>
<protein>
    <submittedName>
        <fullName evidence="6">Large subunit ribosomal protein, mitochondrial, putative</fullName>
    </submittedName>
</protein>
<dbReference type="PANTHER" id="PTHR12934:SF11">
    <property type="entry name" value="LARGE RIBOSOMAL SUBUNIT PROTEIN UL15M"/>
    <property type="match status" value="1"/>
</dbReference>
<evidence type="ECO:0000313" key="7">
    <source>
        <dbReference type="Proteomes" id="UP000011777"/>
    </source>
</evidence>
<dbReference type="OMA" id="EPGWLVN"/>
<dbReference type="FunFam" id="3.100.10.10:FF:000017">
    <property type="entry name" value="Mrpl10p"/>
    <property type="match status" value="1"/>
</dbReference>
<evidence type="ECO:0000259" key="5">
    <source>
        <dbReference type="Pfam" id="PF00828"/>
    </source>
</evidence>
<evidence type="ECO:0000313" key="6">
    <source>
        <dbReference type="EMBL" id="EMG50773.1"/>
    </source>
</evidence>
<evidence type="ECO:0000256" key="3">
    <source>
        <dbReference type="ARBA" id="ARBA00023274"/>
    </source>
</evidence>
<evidence type="ECO:0000256" key="1">
    <source>
        <dbReference type="ARBA" id="ARBA00007320"/>
    </source>
</evidence>
<evidence type="ECO:0000256" key="2">
    <source>
        <dbReference type="ARBA" id="ARBA00022980"/>
    </source>
</evidence>
<dbReference type="HOGENOM" id="CLU_055188_5_1_1"/>
<comment type="caution">
    <text evidence="6">The sequence shown here is derived from an EMBL/GenBank/DDBJ whole genome shotgun (WGS) entry which is preliminary data.</text>
</comment>
<dbReference type="InterPro" id="IPR030878">
    <property type="entry name" value="Ribosomal_uL15"/>
</dbReference>
<gene>
    <name evidence="6" type="ORF">G210_0928</name>
</gene>
<name>M3JEX7_CANMX</name>
<dbReference type="Pfam" id="PF00828">
    <property type="entry name" value="Ribosomal_L27A"/>
    <property type="match status" value="1"/>
</dbReference>
<organism evidence="6 7">
    <name type="scientific">Candida maltosa (strain Xu316)</name>
    <name type="common">Yeast</name>
    <dbReference type="NCBI Taxonomy" id="1245528"/>
    <lineage>
        <taxon>Eukaryota</taxon>
        <taxon>Fungi</taxon>
        <taxon>Dikarya</taxon>
        <taxon>Ascomycota</taxon>
        <taxon>Saccharomycotina</taxon>
        <taxon>Pichiomycetes</taxon>
        <taxon>Debaryomycetaceae</taxon>
        <taxon>Candida/Lodderomyces clade</taxon>
        <taxon>Candida</taxon>
    </lineage>
</organism>
<dbReference type="AlphaFoldDB" id="M3JEX7"/>
<dbReference type="OrthoDB" id="361383at2759"/>
<feature type="region of interest" description="Disordered" evidence="4">
    <location>
        <begin position="41"/>
        <end position="67"/>
    </location>
</feature>
<dbReference type="GO" id="GO:0006412">
    <property type="term" value="P:translation"/>
    <property type="evidence" value="ECO:0007669"/>
    <property type="project" value="InterPro"/>
</dbReference>
<keyword evidence="7" id="KW-1185">Reference proteome</keyword>
<feature type="compositionally biased region" description="Gly residues" evidence="4">
    <location>
        <begin position="48"/>
        <end position="60"/>
    </location>
</feature>
<keyword evidence="2 6" id="KW-0689">Ribosomal protein</keyword>
<keyword evidence="3" id="KW-0687">Ribonucleoprotein</keyword>
<dbReference type="GO" id="GO:0003735">
    <property type="term" value="F:structural constituent of ribosome"/>
    <property type="evidence" value="ECO:0007669"/>
    <property type="project" value="InterPro"/>
</dbReference>
<dbReference type="NCBIfam" id="TIGR01071">
    <property type="entry name" value="rplO_bact"/>
    <property type="match status" value="1"/>
</dbReference>
<dbReference type="GO" id="GO:0005762">
    <property type="term" value="C:mitochondrial large ribosomal subunit"/>
    <property type="evidence" value="ECO:0007669"/>
    <property type="project" value="TreeGrafter"/>
</dbReference>
<dbReference type="Gene3D" id="3.100.10.10">
    <property type="match status" value="1"/>
</dbReference>
<dbReference type="EMBL" id="AOGT01000121">
    <property type="protein sequence ID" value="EMG50773.1"/>
    <property type="molecule type" value="Genomic_DNA"/>
</dbReference>
<accession>M3JEX7</accession>
<feature type="domain" description="Large ribosomal subunit protein uL15/eL18" evidence="5">
    <location>
        <begin position="99"/>
        <end position="174"/>
    </location>
</feature>
<dbReference type="InterPro" id="IPR005749">
    <property type="entry name" value="Ribosomal_uL15_bac-type"/>
</dbReference>